<dbReference type="InterPro" id="IPR050498">
    <property type="entry name" value="Ycf3"/>
</dbReference>
<comment type="caution">
    <text evidence="4">The sequence shown here is derived from an EMBL/GenBank/DDBJ whole genome shotgun (WGS) entry which is preliminary data.</text>
</comment>
<dbReference type="InterPro" id="IPR019734">
    <property type="entry name" value="TPR_rpt"/>
</dbReference>
<protein>
    <submittedName>
        <fullName evidence="4">22616_t:CDS:1</fullName>
    </submittedName>
</protein>
<dbReference type="Proteomes" id="UP000789901">
    <property type="component" value="Unassembled WGS sequence"/>
</dbReference>
<keyword evidence="2 3" id="KW-0802">TPR repeat</keyword>
<evidence type="ECO:0000256" key="1">
    <source>
        <dbReference type="ARBA" id="ARBA00022737"/>
    </source>
</evidence>
<accession>A0ABM8W3L1</accession>
<dbReference type="InterPro" id="IPR011990">
    <property type="entry name" value="TPR-like_helical_dom_sf"/>
</dbReference>
<reference evidence="4 5" key="1">
    <citation type="submission" date="2021-06" db="EMBL/GenBank/DDBJ databases">
        <authorList>
            <person name="Kallberg Y."/>
            <person name="Tangrot J."/>
            <person name="Rosling A."/>
        </authorList>
    </citation>
    <scope>NUCLEOTIDE SEQUENCE [LARGE SCALE GENOMIC DNA]</scope>
    <source>
        <strain evidence="4 5">120-4 pot B 10/14</strain>
    </source>
</reference>
<dbReference type="PANTHER" id="PTHR44858:SF1">
    <property type="entry name" value="UDP-N-ACETYLGLUCOSAMINE--PEPTIDE N-ACETYLGLUCOSAMINYLTRANSFERASE SPINDLY-RELATED"/>
    <property type="match status" value="1"/>
</dbReference>
<evidence type="ECO:0000256" key="2">
    <source>
        <dbReference type="ARBA" id="ARBA00022803"/>
    </source>
</evidence>
<keyword evidence="1" id="KW-0677">Repeat</keyword>
<keyword evidence="5" id="KW-1185">Reference proteome</keyword>
<feature type="repeat" description="TPR" evidence="3">
    <location>
        <begin position="564"/>
        <end position="597"/>
    </location>
</feature>
<name>A0ABM8W3L1_GIGMA</name>
<dbReference type="Gene3D" id="1.25.40.10">
    <property type="entry name" value="Tetratricopeptide repeat domain"/>
    <property type="match status" value="1"/>
</dbReference>
<sequence>MNRENEAINNSEKNNIKTEDPNSFLGNLENFENLRYLNYLVENYKLSDKKLIEALELLSDPSLFKVYKKNIIVRLELHLRTCKAILEVVTYFAITLEYELRDKFNNSLNNFANIYYEIINHKSENTYMNYKNYNINFLLIHLRDISRSTKLNNTFDIKVTLDKVLQNNYSTKKFLKKEEITKFDEANSCNQILYELLSLNYSLNFTNNTIYKVLQYYKEDYLFEFIWKYTYLSIEHNVETKFDISKILNNQEEFIEILNGKGLANPPATLLFGILDFAQNLCKKTTHVVTLVYSYFLGIEALQKSNCAYIWFKSVELLLYLSSKEPGLFQELVQNKINNFKTLNNSQEFKDILQYVTRKLELEDEFLKNLNLTKNEKIFVQNFTTEKSIKLLIEIVIDRLSCPVTRKITGDFFILLCSHSISHQFKIQNFKCPFCKADIESDSIYNLSQNAILRGLCKFIEQDGYVFSAETDSYMKISENIPRGPKLSKKIYSKVMLFAFEKADIAEKQFEYPIAIMWFTRVLHFYPKSYSIQCRRAIAFLKLKMYLKAINDLTTAIKLKPSKSLAYIYRSKIYIVYKNFDNALHDIEEALKIDPDNKDACLEKEKICEYKKQTGNIDRPIIMQGAVLILYPPTPPEDWTRPSIKDVSDRLEELIEIGFELSYTIIGDIMQLFEQRLPAIGNTLIEAFIQARNDKKENLLSKCLIEALKPNRKLKGIEVFEFLYRTIDGDKEAKFLDTMNFLLENKSNNNTLDNNNGPFKPLEFSTMYYNWCLKRFGENATITEMCFEDILNTRISIDNYYKQNQNNQVPAGLMQDKFKNECEVFKIYCNARNFFKPSHLPIICQAIHEDILKTLFEYYLAILFDIQTLHTLQPIENFDLNVKLSVSTIEKKSLFRNETYKDEWSIKLEELYDEINSGSLKGTNEFREYLKRFWEEYIKKV</sequence>
<organism evidence="4 5">
    <name type="scientific">Gigaspora margarita</name>
    <dbReference type="NCBI Taxonomy" id="4874"/>
    <lineage>
        <taxon>Eukaryota</taxon>
        <taxon>Fungi</taxon>
        <taxon>Fungi incertae sedis</taxon>
        <taxon>Mucoromycota</taxon>
        <taxon>Glomeromycotina</taxon>
        <taxon>Glomeromycetes</taxon>
        <taxon>Diversisporales</taxon>
        <taxon>Gigasporaceae</taxon>
        <taxon>Gigaspora</taxon>
    </lineage>
</organism>
<dbReference type="SMART" id="SM00028">
    <property type="entry name" value="TPR"/>
    <property type="match status" value="3"/>
</dbReference>
<evidence type="ECO:0000313" key="5">
    <source>
        <dbReference type="Proteomes" id="UP000789901"/>
    </source>
</evidence>
<dbReference type="PROSITE" id="PS50005">
    <property type="entry name" value="TPR"/>
    <property type="match status" value="1"/>
</dbReference>
<evidence type="ECO:0000313" key="4">
    <source>
        <dbReference type="EMBL" id="CAG8516089.1"/>
    </source>
</evidence>
<evidence type="ECO:0000256" key="3">
    <source>
        <dbReference type="PROSITE-ProRule" id="PRU00339"/>
    </source>
</evidence>
<dbReference type="EMBL" id="CAJVQB010000984">
    <property type="protein sequence ID" value="CAG8516089.1"/>
    <property type="molecule type" value="Genomic_DNA"/>
</dbReference>
<gene>
    <name evidence="4" type="ORF">GMARGA_LOCUS2923</name>
</gene>
<dbReference type="PANTHER" id="PTHR44858">
    <property type="entry name" value="TETRATRICOPEPTIDE REPEAT PROTEIN 6"/>
    <property type="match status" value="1"/>
</dbReference>
<dbReference type="SUPFAM" id="SSF48452">
    <property type="entry name" value="TPR-like"/>
    <property type="match status" value="1"/>
</dbReference>
<proteinExistence type="predicted"/>